<dbReference type="Proteomes" id="UP001153331">
    <property type="component" value="Unassembled WGS sequence"/>
</dbReference>
<name>A0ACC2IR30_9PLEO</name>
<reference evidence="1" key="1">
    <citation type="submission" date="2022-11" db="EMBL/GenBank/DDBJ databases">
        <title>Genome Sequence of Boeremia exigua.</title>
        <authorList>
            <person name="Buettner E."/>
        </authorList>
    </citation>
    <scope>NUCLEOTIDE SEQUENCE</scope>
    <source>
        <strain evidence="1">CU02</strain>
    </source>
</reference>
<proteinExistence type="predicted"/>
<keyword evidence="2" id="KW-1185">Reference proteome</keyword>
<evidence type="ECO:0000313" key="2">
    <source>
        <dbReference type="Proteomes" id="UP001153331"/>
    </source>
</evidence>
<organism evidence="1 2">
    <name type="scientific">Boeremia exigua</name>
    <dbReference type="NCBI Taxonomy" id="749465"/>
    <lineage>
        <taxon>Eukaryota</taxon>
        <taxon>Fungi</taxon>
        <taxon>Dikarya</taxon>
        <taxon>Ascomycota</taxon>
        <taxon>Pezizomycotina</taxon>
        <taxon>Dothideomycetes</taxon>
        <taxon>Pleosporomycetidae</taxon>
        <taxon>Pleosporales</taxon>
        <taxon>Pleosporineae</taxon>
        <taxon>Didymellaceae</taxon>
        <taxon>Boeremia</taxon>
    </lineage>
</organism>
<accession>A0ACC2IR30</accession>
<gene>
    <name evidence="1" type="ORF">OPT61_g1298</name>
</gene>
<evidence type="ECO:0000313" key="1">
    <source>
        <dbReference type="EMBL" id="KAJ8117534.1"/>
    </source>
</evidence>
<sequence length="824" mass="91732">MSDANRPRREYGAARQLSAINSILQSQSRTHHANKSTRRARTQVKGKEDNLSQLQNAKSSDHVTRETLPRHLQQKLRPSTEQPLDTTTDDQRLRLPRHEKRTGYTADESSKTERSSEPASRSSTKSQPSSEKRQHDINEDKKESSQSRKKHQAESPLNHWPEKKSAQFPTGKASSPAETVTATVTSSIKTQRYVVSEPEYGNHIISSLKQLPASKGKARRKPNPLLSMSDTCEQDKTRSRPETEEARVRSRRTRLTGNIKATRTEDSFTAQIFRAQTREVSLSSAAVTSDAAETFQQVQTNVVRPESSFAPVTPNHKCDLRFREYLHDSVPILYSNVIEHPNNTELLNNPPATLILDALIAIETSSESDSRRGCSYTIDLFGRSPNKDTPTRIVTDIDLYLLKTETETKLHVATDHGLLRVTDYLELIAVPQTQPVRFEGRIPPWARTALSKREQRRVSMTWGRDRSIKKGTPLKSHQVALGLETHVEVREQRANETRSVAHQHWVEGTTTGEIEILEAEPGDLPLPAGSIVVVYKVDENDVWAYGCLSGTDKKGRFPISLTCPVDWSLDRFSRTDDSLCKPLVESTDPAEADWQGLGHWIRQKGYPEGHTWKEMIAAAAAKASIERARNIRAREAKINEAQEDAEPALVEQSTPHNALSGAPCLLAVAETTTTLNSAASIATDSGPQFAAEKDTNKVLEVETVNDTDHVIPVSRVSTSAITAQGETPLPKINSRITEMTMGTEAGGTEVDTKTSSKSQHEMGKAVTPADPHESEKHEPKDDVVIVTTNDEGLPSRDTFTLPHYNPFARNDDIEYDWGDSDEES</sequence>
<protein>
    <submittedName>
        <fullName evidence="1">Uncharacterized protein</fullName>
    </submittedName>
</protein>
<comment type="caution">
    <text evidence="1">The sequence shown here is derived from an EMBL/GenBank/DDBJ whole genome shotgun (WGS) entry which is preliminary data.</text>
</comment>
<dbReference type="EMBL" id="JAPHNI010000049">
    <property type="protein sequence ID" value="KAJ8117534.1"/>
    <property type="molecule type" value="Genomic_DNA"/>
</dbReference>